<evidence type="ECO:0000313" key="2">
    <source>
        <dbReference type="Proteomes" id="UP001299876"/>
    </source>
</evidence>
<accession>A0ABT0EU40</accession>
<dbReference type="EMBL" id="JAKNRW010000001">
    <property type="protein sequence ID" value="MCK1788934.1"/>
    <property type="molecule type" value="Genomic_DNA"/>
</dbReference>
<keyword evidence="2" id="KW-1185">Reference proteome</keyword>
<dbReference type="RefSeq" id="WP_247286486.1">
    <property type="nucleotide sequence ID" value="NZ_JAKNRW010000001.1"/>
</dbReference>
<gene>
    <name evidence="1" type="ORF">L9059_01775</name>
</gene>
<name>A0ABT0EU40_9PSED</name>
<evidence type="ECO:0000313" key="1">
    <source>
        <dbReference type="EMBL" id="MCK1788934.1"/>
    </source>
</evidence>
<proteinExistence type="predicted"/>
<dbReference type="InterPro" id="IPR019701">
    <property type="entry name" value="Phage_P22_NinX"/>
</dbReference>
<dbReference type="Proteomes" id="UP001299876">
    <property type="component" value="Unassembled WGS sequence"/>
</dbReference>
<dbReference type="Pfam" id="PF10765">
    <property type="entry name" value="Phage_P22_NinX"/>
    <property type="match status" value="1"/>
</dbReference>
<protein>
    <submittedName>
        <fullName evidence="1">DUF2591 domain-containing protein</fullName>
    </submittedName>
</protein>
<organism evidence="1 2">
    <name type="scientific">Pseudomonas violetae</name>
    <dbReference type="NCBI Taxonomy" id="2915813"/>
    <lineage>
        <taxon>Bacteria</taxon>
        <taxon>Pseudomonadati</taxon>
        <taxon>Pseudomonadota</taxon>
        <taxon>Gammaproteobacteria</taxon>
        <taxon>Pseudomonadales</taxon>
        <taxon>Pseudomonadaceae</taxon>
        <taxon>Pseudomonas</taxon>
    </lineage>
</organism>
<reference evidence="1 2" key="1">
    <citation type="submission" date="2022-02" db="EMBL/GenBank/DDBJ databases">
        <title>Comparative genomics of the first Antarctic Pseudomonas spp. capable of biotransforming 2,4,6-Trinitrotoluene.</title>
        <authorList>
            <person name="Cabrera M.A."/>
            <person name="Marquez S.L."/>
            <person name="Perez-Donoso J.M."/>
        </authorList>
    </citation>
    <scope>NUCLEOTIDE SEQUENCE [LARGE SCALE GENOMIC DNA]</scope>
    <source>
        <strain evidence="1 2">TNT19</strain>
    </source>
</reference>
<comment type="caution">
    <text evidence="1">The sequence shown here is derived from an EMBL/GenBank/DDBJ whole genome shotgun (WGS) entry which is preliminary data.</text>
</comment>
<sequence length="156" mass="17191">MSTQTESFKSQLSDPAAFVRVDLNDLDGPGLDWAVAQAAGIPVQFDPDQHQHQHVTMVWQVYPHGLVPFRPSADWSDAGPLIRQFQMALTPESHYGAEGTEMSDRWIADIYYDGGDHYTTEPARDELVAACRAIAVTKFGDTLNVPAELARTCASN</sequence>